<organism evidence="3">
    <name type="scientific">Arabidopsis lyrata subsp. lyrata</name>
    <name type="common">Lyre-leaved rock-cress</name>
    <dbReference type="NCBI Taxonomy" id="81972"/>
    <lineage>
        <taxon>Eukaryota</taxon>
        <taxon>Viridiplantae</taxon>
        <taxon>Streptophyta</taxon>
        <taxon>Embryophyta</taxon>
        <taxon>Tracheophyta</taxon>
        <taxon>Spermatophyta</taxon>
        <taxon>Magnoliopsida</taxon>
        <taxon>eudicotyledons</taxon>
        <taxon>Gunneridae</taxon>
        <taxon>Pentapetalae</taxon>
        <taxon>rosids</taxon>
        <taxon>malvids</taxon>
        <taxon>Brassicales</taxon>
        <taxon>Brassicaceae</taxon>
        <taxon>Camelineae</taxon>
        <taxon>Arabidopsis</taxon>
    </lineage>
</organism>
<evidence type="ECO:0000313" key="2">
    <source>
        <dbReference type="EMBL" id="EFH64505.1"/>
    </source>
</evidence>
<keyword evidence="3" id="KW-1185">Reference proteome</keyword>
<dbReference type="eggNOG" id="KOG1987">
    <property type="taxonomic scope" value="Eukaryota"/>
</dbReference>
<dbReference type="PROSITE" id="PS50144">
    <property type="entry name" value="MATH"/>
    <property type="match status" value="1"/>
</dbReference>
<dbReference type="Proteomes" id="UP000008694">
    <property type="component" value="Unassembled WGS sequence"/>
</dbReference>
<reference evidence="3" key="1">
    <citation type="journal article" date="2011" name="Nat. Genet.">
        <title>The Arabidopsis lyrata genome sequence and the basis of rapid genome size change.</title>
        <authorList>
            <person name="Hu T.T."/>
            <person name="Pattyn P."/>
            <person name="Bakker E.G."/>
            <person name="Cao J."/>
            <person name="Cheng J.-F."/>
            <person name="Clark R.M."/>
            <person name="Fahlgren N."/>
            <person name="Fawcett J.A."/>
            <person name="Grimwood J."/>
            <person name="Gundlach H."/>
            <person name="Haberer G."/>
            <person name="Hollister J.D."/>
            <person name="Ossowski S."/>
            <person name="Ottilar R.P."/>
            <person name="Salamov A.A."/>
            <person name="Schneeberger K."/>
            <person name="Spannagl M."/>
            <person name="Wang X."/>
            <person name="Yang L."/>
            <person name="Nasrallah M.E."/>
            <person name="Bergelson J."/>
            <person name="Carrington J.C."/>
            <person name="Gaut B.S."/>
            <person name="Schmutz J."/>
            <person name="Mayer K.F.X."/>
            <person name="Van de Peer Y."/>
            <person name="Grigoriev I.V."/>
            <person name="Nordborg M."/>
            <person name="Weigel D."/>
            <person name="Guo Y.-L."/>
        </authorList>
    </citation>
    <scope>NUCLEOTIDE SEQUENCE [LARGE SCALE GENOMIC DNA]</scope>
    <source>
        <strain evidence="3">cv. MN47</strain>
    </source>
</reference>
<dbReference type="AlphaFoldDB" id="D7KYB1"/>
<dbReference type="InterPro" id="IPR008974">
    <property type="entry name" value="TRAF-like"/>
</dbReference>
<sequence>MCTQISHSSLIKAVQTSTNHTKFDWFAETDAQRFHLFKQQWGLLTFLPLEYFRNPGYGYSFDDGSVVFGVDINTLKNGKFSLTNKTFVTLFSNGGSPNSLHSFMTLTLLITFLPVEETVYPNGVGNATGNSLSLYLLNESNDKGYVEAKLQIIDQNQSNHFVKKRFIPFSDRRNASKGYVVNDTLKFQVEILSFSKTDFYSHQSSVVLPISTGDST</sequence>
<dbReference type="PANTHER" id="PTHR46162">
    <property type="entry name" value="TRAF-LIKE FAMILY PROTEIN"/>
    <property type="match status" value="1"/>
</dbReference>
<dbReference type="InterPro" id="IPR002083">
    <property type="entry name" value="MATH/TRAF_dom"/>
</dbReference>
<dbReference type="CDD" id="cd00121">
    <property type="entry name" value="MATH"/>
    <property type="match status" value="1"/>
</dbReference>
<name>D7KYB1_ARALL</name>
<dbReference type="HOGENOM" id="CLU_1279215_0_0_1"/>
<proteinExistence type="predicted"/>
<dbReference type="PANTHER" id="PTHR46162:SF58">
    <property type="entry name" value="TRAF-LIKE FAMILY PROTEIN"/>
    <property type="match status" value="1"/>
</dbReference>
<gene>
    <name evidence="2" type="ORF">ARALYDRAFT_893708</name>
</gene>
<dbReference type="EMBL" id="GL348714">
    <property type="protein sequence ID" value="EFH64505.1"/>
    <property type="molecule type" value="Genomic_DNA"/>
</dbReference>
<dbReference type="Gene3D" id="2.60.210.10">
    <property type="entry name" value="Apoptosis, Tumor Necrosis Factor Receptor Associated Protein 2, Chain A"/>
    <property type="match status" value="1"/>
</dbReference>
<feature type="domain" description="MATH" evidence="1">
    <location>
        <begin position="77"/>
        <end position="191"/>
    </location>
</feature>
<dbReference type="SUPFAM" id="SSF49599">
    <property type="entry name" value="TRAF domain-like"/>
    <property type="match status" value="1"/>
</dbReference>
<protein>
    <recommendedName>
        <fullName evidence="1">MATH domain-containing protein</fullName>
    </recommendedName>
</protein>
<accession>D7KYB1</accession>
<evidence type="ECO:0000313" key="3">
    <source>
        <dbReference type="Proteomes" id="UP000008694"/>
    </source>
</evidence>
<dbReference type="Gramene" id="scaffold_200782.1">
    <property type="protein sequence ID" value="scaffold_200782.1"/>
    <property type="gene ID" value="scaffold_200782.1"/>
</dbReference>
<evidence type="ECO:0000259" key="1">
    <source>
        <dbReference type="PROSITE" id="PS50144"/>
    </source>
</evidence>